<evidence type="ECO:0000259" key="1">
    <source>
        <dbReference type="Pfam" id="PF06452"/>
    </source>
</evidence>
<feature type="non-terminal residue" evidence="3">
    <location>
        <position position="437"/>
    </location>
</feature>
<sequence length="437" mass="49182">MRKLLYLGAALTGSAGFALTDQGTVANQIKPRPAITAQRVEQPPVIDGVMDDDAWQKAPVAGDFVQDEPGDGVPMTERTEFRVLYDARALYIGIWCYDSEPEKILARGMTRDDFPMEDDYIYIAIDTFLDRRNGYNFTINPNGLRYDALINNNSHSSSNWDAIWECKSQISDKGWFSEIAIPFDSIAFNPGNSTWGFNIARTIRRKNERGRWHSEGRHLRTSAMANAGEIRGLEGLGNITKWEFLPYGMGKYRHNNDTGDEKTLGDFGGDLSYRLAPNLSASLSVNTDFAETEIDHRQLNFTRFSIEYPEKRDFFLKDSGIFQFGPSSRRSRSQSSTPFFSRRIGLTHSGHQVPINLATKITGRVGKFNIGMIGAMIDKHDVIGSQNVFVTRISRNVLEQSSVGMISTMGDPNSDKDAYMIGTDFNYRTTKFLTDKT</sequence>
<evidence type="ECO:0000259" key="2">
    <source>
        <dbReference type="Pfam" id="PF19313"/>
    </source>
</evidence>
<name>A0A382H8J6_9ZZZZ</name>
<dbReference type="AlphaFoldDB" id="A0A382H8J6"/>
<protein>
    <submittedName>
        <fullName evidence="3">Uncharacterized protein</fullName>
    </submittedName>
</protein>
<reference evidence="3" key="1">
    <citation type="submission" date="2018-05" db="EMBL/GenBank/DDBJ databases">
        <authorList>
            <person name="Lanie J.A."/>
            <person name="Ng W.-L."/>
            <person name="Kazmierczak K.M."/>
            <person name="Andrzejewski T.M."/>
            <person name="Davidsen T.M."/>
            <person name="Wayne K.J."/>
            <person name="Tettelin H."/>
            <person name="Glass J.I."/>
            <person name="Rusch D."/>
            <person name="Podicherti R."/>
            <person name="Tsui H.-C.T."/>
            <person name="Winkler M.E."/>
        </authorList>
    </citation>
    <scope>NUCLEOTIDE SEQUENCE</scope>
</reference>
<dbReference type="GO" id="GO:0016052">
    <property type="term" value="P:carbohydrate catabolic process"/>
    <property type="evidence" value="ECO:0007669"/>
    <property type="project" value="InterPro"/>
</dbReference>
<dbReference type="EMBL" id="UINC01059550">
    <property type="protein sequence ID" value="SVB83083.1"/>
    <property type="molecule type" value="Genomic_DNA"/>
</dbReference>
<dbReference type="Gene3D" id="2.60.40.1190">
    <property type="match status" value="1"/>
</dbReference>
<dbReference type="Pfam" id="PF06452">
    <property type="entry name" value="CBM9_1"/>
    <property type="match status" value="1"/>
</dbReference>
<dbReference type="SUPFAM" id="SSF49344">
    <property type="entry name" value="CBD9-like"/>
    <property type="match status" value="1"/>
</dbReference>
<dbReference type="CDD" id="cd09618">
    <property type="entry name" value="CBM9_like_2"/>
    <property type="match status" value="1"/>
</dbReference>
<accession>A0A382H8J6</accession>
<dbReference type="InterPro" id="IPR045670">
    <property type="entry name" value="DUF5916"/>
</dbReference>
<dbReference type="GO" id="GO:0004553">
    <property type="term" value="F:hydrolase activity, hydrolyzing O-glycosyl compounds"/>
    <property type="evidence" value="ECO:0007669"/>
    <property type="project" value="InterPro"/>
</dbReference>
<proteinExistence type="predicted"/>
<dbReference type="GO" id="GO:0030246">
    <property type="term" value="F:carbohydrate binding"/>
    <property type="evidence" value="ECO:0007669"/>
    <property type="project" value="InterPro"/>
</dbReference>
<feature type="domain" description="DUF5916" evidence="2">
    <location>
        <begin position="242"/>
        <end position="383"/>
    </location>
</feature>
<gene>
    <name evidence="3" type="ORF">METZ01_LOCUS235937</name>
</gene>
<evidence type="ECO:0000313" key="3">
    <source>
        <dbReference type="EMBL" id="SVB83083.1"/>
    </source>
</evidence>
<feature type="domain" description="Carbohydrate-binding" evidence="1">
    <location>
        <begin position="46"/>
        <end position="201"/>
    </location>
</feature>
<organism evidence="3">
    <name type="scientific">marine metagenome</name>
    <dbReference type="NCBI Taxonomy" id="408172"/>
    <lineage>
        <taxon>unclassified sequences</taxon>
        <taxon>metagenomes</taxon>
        <taxon>ecological metagenomes</taxon>
    </lineage>
</organism>
<dbReference type="Pfam" id="PF19313">
    <property type="entry name" value="DUF5916"/>
    <property type="match status" value="1"/>
</dbReference>
<dbReference type="InterPro" id="IPR010502">
    <property type="entry name" value="Carb-bd_dom_fam9"/>
</dbReference>